<reference evidence="4 5" key="1">
    <citation type="submission" date="2018-12" db="EMBL/GenBank/DDBJ databases">
        <title>Venturia inaequalis Genome Resource.</title>
        <authorList>
            <person name="Lichtner F.J."/>
        </authorList>
    </citation>
    <scope>NUCLEOTIDE SEQUENCE [LARGE SCALE GENOMIC DNA]</scope>
    <source>
        <strain evidence="4 5">120213</strain>
    </source>
</reference>
<organism evidence="4 5">
    <name type="scientific">Venturia inaequalis</name>
    <name type="common">Apple scab fungus</name>
    <dbReference type="NCBI Taxonomy" id="5025"/>
    <lineage>
        <taxon>Eukaryota</taxon>
        <taxon>Fungi</taxon>
        <taxon>Dikarya</taxon>
        <taxon>Ascomycota</taxon>
        <taxon>Pezizomycotina</taxon>
        <taxon>Dothideomycetes</taxon>
        <taxon>Pleosporomycetidae</taxon>
        <taxon>Venturiales</taxon>
        <taxon>Venturiaceae</taxon>
        <taxon>Venturia</taxon>
    </lineage>
</organism>
<evidence type="ECO:0000256" key="2">
    <source>
        <dbReference type="ARBA" id="ARBA00023026"/>
    </source>
</evidence>
<dbReference type="Pfam" id="PF05630">
    <property type="entry name" value="NPP1"/>
    <property type="match status" value="1"/>
</dbReference>
<evidence type="ECO:0008006" key="6">
    <source>
        <dbReference type="Google" id="ProtNLM"/>
    </source>
</evidence>
<sequence length="238" mass="24849">MVVLSYIFASLAATIFVQAGPIEKRGTVGNDVIVGLAAAVPSGTVGTVYTTYQPYLKIANGCVPFPGVDASGNTNGGLAPSGSSNGGCSSSTGQIYVRGATSGSYYGLMYSWYMPKDEPSDGLGHRHEWEGVIIWLSSATSTTAANIVAVCPSAHGAWDCTTTGFTLSGTGPLIKYQSIWPVNHQMFQTMTKGGKQPLVAWESMSTAVRSALESADFGSATVPFKESTFAENLAKATF</sequence>
<dbReference type="PIRSF" id="PIRSF029958">
    <property type="entry name" value="Necrosis-inducing_protein"/>
    <property type="match status" value="1"/>
</dbReference>
<feature type="signal peptide" evidence="3">
    <location>
        <begin position="1"/>
        <end position="19"/>
    </location>
</feature>
<protein>
    <recommendedName>
        <fullName evidence="6">Necrosis-and ethylene-inducing protein 2</fullName>
    </recommendedName>
</protein>
<dbReference type="InterPro" id="IPR008701">
    <property type="entry name" value="NPP1"/>
</dbReference>
<evidence type="ECO:0000256" key="1">
    <source>
        <dbReference type="ARBA" id="ARBA00009520"/>
    </source>
</evidence>
<evidence type="ECO:0000256" key="3">
    <source>
        <dbReference type="SAM" id="SignalP"/>
    </source>
</evidence>
<dbReference type="PANTHER" id="PTHR33657">
    <property type="entry name" value="DOMAIN PROTEIN, PUTATIVE (AFU_ORTHOLOGUE AFUA_5G00600)-RELATED"/>
    <property type="match status" value="1"/>
</dbReference>
<name>A0A8H3YP17_VENIN</name>
<dbReference type="PANTHER" id="PTHR33657:SF8">
    <property type="entry name" value="DOMAIN PROTEIN, PUTATIVE (AFU_ORTHOLOGUE AFUA_5G00600)-RELATED"/>
    <property type="match status" value="1"/>
</dbReference>
<dbReference type="AlphaFoldDB" id="A0A8H3YP17"/>
<proteinExistence type="inferred from homology"/>
<dbReference type="EMBL" id="WNWS01000495">
    <property type="protein sequence ID" value="KAE9966773.1"/>
    <property type="molecule type" value="Genomic_DNA"/>
</dbReference>
<comment type="similarity">
    <text evidence="1">Belongs to the Necrosis inducing protein (NPP1) family.</text>
</comment>
<accession>A0A8H3YP17</accession>
<evidence type="ECO:0000313" key="4">
    <source>
        <dbReference type="EMBL" id="KAE9966773.1"/>
    </source>
</evidence>
<comment type="caution">
    <text evidence="4">The sequence shown here is derived from an EMBL/GenBank/DDBJ whole genome shotgun (WGS) entry which is preliminary data.</text>
</comment>
<dbReference type="Proteomes" id="UP000447873">
    <property type="component" value="Unassembled WGS sequence"/>
</dbReference>
<evidence type="ECO:0000313" key="5">
    <source>
        <dbReference type="Proteomes" id="UP000447873"/>
    </source>
</evidence>
<feature type="chain" id="PRO_5034197411" description="Necrosis-and ethylene-inducing protein 2" evidence="3">
    <location>
        <begin position="20"/>
        <end position="238"/>
    </location>
</feature>
<gene>
    <name evidence="4" type="ORF">EG328_008624</name>
</gene>
<keyword evidence="2" id="KW-0843">Virulence</keyword>
<keyword evidence="3" id="KW-0732">Signal</keyword>